<evidence type="ECO:0000313" key="2">
    <source>
        <dbReference type="Proteomes" id="UP000035034"/>
    </source>
</evidence>
<dbReference type="OrthoDB" id="4775619at2"/>
<dbReference type="RefSeq" id="WP_007317130.1">
    <property type="nucleotide sequence ID" value="NZ_BAEH01000039.1"/>
</dbReference>
<accession>H0QY92</accession>
<dbReference type="EMBL" id="BAEH01000039">
    <property type="protein sequence ID" value="GAB17793.1"/>
    <property type="molecule type" value="Genomic_DNA"/>
</dbReference>
<keyword evidence="2" id="KW-1185">Reference proteome</keyword>
<sequence length="273" mass="29935">MKDALLSQSQLLEVAEPLNAPGLRESVLRYRRSAVRFSRANGDDERSGNWFGGGPLVPPGFEWPRDDSGSSLRFVAQFSSDVAAVAGYESSGIAIFLPEDVSNEGYLEERIASGITSPVGWFQVIPETANNSIVEGPAFSEERHELTAWLTDTLPMSFDSRLELDLMWLGRNILEGDIDSPTPGSLFTEVRSRIADRAENIVGDILGCSVGGNLASLSFDGDHRKLFGDNSAIRESINILTIDEDDEMNLDFDLHSLCWHGVPGETRPGLFLE</sequence>
<reference evidence="1 2" key="1">
    <citation type="submission" date="2011-12" db="EMBL/GenBank/DDBJ databases">
        <title>Whole genome shotgun sequence of Gordonia effusa NBRC 100432.</title>
        <authorList>
            <person name="Yoshida I."/>
            <person name="Takarada H."/>
            <person name="Hosoyama A."/>
            <person name="Tsuchikane K."/>
            <person name="Katsumata H."/>
            <person name="Yamazaki S."/>
            <person name="Fujita N."/>
        </authorList>
    </citation>
    <scope>NUCLEOTIDE SEQUENCE [LARGE SCALE GENOMIC DNA]</scope>
    <source>
        <strain evidence="1 2">NBRC 100432</strain>
    </source>
</reference>
<dbReference type="Proteomes" id="UP000035034">
    <property type="component" value="Unassembled WGS sequence"/>
</dbReference>
<organism evidence="1 2">
    <name type="scientific">Gordonia effusa NBRC 100432</name>
    <dbReference type="NCBI Taxonomy" id="1077974"/>
    <lineage>
        <taxon>Bacteria</taxon>
        <taxon>Bacillati</taxon>
        <taxon>Actinomycetota</taxon>
        <taxon>Actinomycetes</taxon>
        <taxon>Mycobacteriales</taxon>
        <taxon>Gordoniaceae</taxon>
        <taxon>Gordonia</taxon>
    </lineage>
</organism>
<dbReference type="InterPro" id="IPR015315">
    <property type="entry name" value="DUF1963"/>
</dbReference>
<comment type="caution">
    <text evidence="1">The sequence shown here is derived from an EMBL/GenBank/DDBJ whole genome shotgun (WGS) entry which is preliminary data.</text>
</comment>
<dbReference type="STRING" id="1077974.GOEFS_039_00270"/>
<dbReference type="Gene3D" id="2.30.320.10">
    <property type="entry name" value="YwqG-like"/>
    <property type="match status" value="1"/>
</dbReference>
<dbReference type="SUPFAM" id="SSF103032">
    <property type="entry name" value="Hypothetical protein YwqG"/>
    <property type="match status" value="1"/>
</dbReference>
<gene>
    <name evidence="1" type="ORF">GOEFS_039_00270</name>
</gene>
<dbReference type="InterPro" id="IPR035948">
    <property type="entry name" value="YwqG-like_sf"/>
</dbReference>
<proteinExistence type="predicted"/>
<dbReference type="Pfam" id="PF09234">
    <property type="entry name" value="DUF1963"/>
    <property type="match status" value="1"/>
</dbReference>
<protein>
    <submittedName>
        <fullName evidence="1">Uncharacterized protein</fullName>
    </submittedName>
</protein>
<evidence type="ECO:0000313" key="1">
    <source>
        <dbReference type="EMBL" id="GAB17793.1"/>
    </source>
</evidence>
<dbReference type="AlphaFoldDB" id="H0QY92"/>
<name>H0QY92_9ACTN</name>